<dbReference type="GO" id="GO:0008081">
    <property type="term" value="F:phosphoric diester hydrolase activity"/>
    <property type="evidence" value="ECO:0007669"/>
    <property type="project" value="UniProtKB-ARBA"/>
</dbReference>
<dbReference type="InterPro" id="IPR003607">
    <property type="entry name" value="HD/PDEase_dom"/>
</dbReference>
<dbReference type="Pfam" id="PF13487">
    <property type="entry name" value="HD_5"/>
    <property type="match status" value="1"/>
</dbReference>
<dbReference type="Gene3D" id="1.10.3210.10">
    <property type="entry name" value="Hypothetical protein af1432"/>
    <property type="match status" value="1"/>
</dbReference>
<accession>A0A5Q0TFV1</accession>
<dbReference type="PROSITE" id="PS51832">
    <property type="entry name" value="HD_GYP"/>
    <property type="match status" value="1"/>
</dbReference>
<evidence type="ECO:0000313" key="2">
    <source>
        <dbReference type="EMBL" id="QGA64795.1"/>
    </source>
</evidence>
<dbReference type="AlphaFoldDB" id="A0A5Q0TFV1"/>
<organism evidence="2 3">
    <name type="scientific">Vibrio algicola</name>
    <dbReference type="NCBI Taxonomy" id="2662262"/>
    <lineage>
        <taxon>Bacteria</taxon>
        <taxon>Pseudomonadati</taxon>
        <taxon>Pseudomonadota</taxon>
        <taxon>Gammaproteobacteria</taxon>
        <taxon>Vibrionales</taxon>
        <taxon>Vibrionaceae</taxon>
        <taxon>Vibrio</taxon>
    </lineage>
</organism>
<reference evidence="2 3" key="1">
    <citation type="submission" date="2019-10" db="EMBL/GenBank/DDBJ databases">
        <title>Vibrio sp. nov., isolated from Coralline algae surface.</title>
        <authorList>
            <person name="Geng Y."/>
            <person name="Zhang X."/>
        </authorList>
    </citation>
    <scope>NUCLEOTIDE SEQUENCE [LARGE SCALE GENOMIC DNA]</scope>
    <source>
        <strain evidence="2 3">SM1977</strain>
    </source>
</reference>
<dbReference type="PANTHER" id="PTHR45228">
    <property type="entry name" value="CYCLIC DI-GMP PHOSPHODIESTERASE TM_0186-RELATED"/>
    <property type="match status" value="1"/>
</dbReference>
<dbReference type="InterPro" id="IPR052020">
    <property type="entry name" value="Cyclic_di-GMP/3'3'-cGAMP_PDE"/>
</dbReference>
<dbReference type="RefSeq" id="WP_153446946.1">
    <property type="nucleotide sequence ID" value="NZ_CP045699.1"/>
</dbReference>
<proteinExistence type="predicted"/>
<feature type="domain" description="HD-GYP" evidence="1">
    <location>
        <begin position="1"/>
        <end position="182"/>
    </location>
</feature>
<evidence type="ECO:0000259" key="1">
    <source>
        <dbReference type="PROSITE" id="PS51832"/>
    </source>
</evidence>
<dbReference type="CDD" id="cd00077">
    <property type="entry name" value="HDc"/>
    <property type="match status" value="1"/>
</dbReference>
<dbReference type="SUPFAM" id="SSF109604">
    <property type="entry name" value="HD-domain/PDEase-like"/>
    <property type="match status" value="1"/>
</dbReference>
<protein>
    <submittedName>
        <fullName evidence="2">HD domain-containing protein</fullName>
    </submittedName>
</protein>
<keyword evidence="3" id="KW-1185">Reference proteome</keyword>
<gene>
    <name evidence="2" type="ORF">GFB47_04870</name>
</gene>
<dbReference type="Proteomes" id="UP000348942">
    <property type="component" value="Chromosome 1"/>
</dbReference>
<evidence type="ECO:0000313" key="3">
    <source>
        <dbReference type="Proteomes" id="UP000348942"/>
    </source>
</evidence>
<sequence length="187" mass="20881">MLNTIKYTESLVKELSKSDASINTVFSAAVVLGSAWHDIGKKFVPTEVLRSSNKLTEPEFSVMKQHSQLGFDFFKTVKSDYDLDTQKIISDVILYHHERYDGSGYPAGLMGSDIPLSARIVAVTDVFEALNSSCRTYKCQYSFEQSKTTIVEGRGTLFDPIVVDAFLAIASEWEKILYFTCCPGKCT</sequence>
<name>A0A5Q0TFV1_9VIBR</name>
<dbReference type="InterPro" id="IPR037522">
    <property type="entry name" value="HD_GYP_dom"/>
</dbReference>
<dbReference type="EMBL" id="CP045699">
    <property type="protein sequence ID" value="QGA64795.1"/>
    <property type="molecule type" value="Genomic_DNA"/>
</dbReference>